<dbReference type="PANTHER" id="PTHR43075:SF1">
    <property type="entry name" value="FORMATE LYASE ACTIVATING ENZYME, PUTATIVE (AFU_ORTHOLOGUE AFUA_2G15630)-RELATED"/>
    <property type="match status" value="1"/>
</dbReference>
<keyword evidence="3 5" id="KW-0408">Iron</keyword>
<evidence type="ECO:0000313" key="7">
    <source>
        <dbReference type="EMBL" id="TEB05230.1"/>
    </source>
</evidence>
<keyword evidence="8" id="KW-1185">Reference proteome</keyword>
<dbReference type="RefSeq" id="WP_190240340.1">
    <property type="nucleotide sequence ID" value="NZ_QFGA01000002.1"/>
</dbReference>
<dbReference type="InterPro" id="IPR058240">
    <property type="entry name" value="rSAM_sf"/>
</dbReference>
<evidence type="ECO:0000256" key="1">
    <source>
        <dbReference type="ARBA" id="ARBA00022691"/>
    </source>
</evidence>
<sequence length="301" mass="32906">MSQGSYLQLTTGELGKRAKNAVDMLGDCTVCAQYCRVNRLKGELGLCQGGRYAAVSSFCPHFGEEAPLVGSGGSGTIFFAFCNLKCVFCQNCDISQYGYGDEVSARELAEMMLELQEGGCHNINLVSPSHFAPQFLEALVVAVDLGLTIPIVYNTGGYDTPATLDLLEGIIDIYMPDIKFADDDAGRKYSGAAGYYTVTRQAVKKMHDQVGDLVIDERGIATRGLLVRHLVMPGNLARTEKIMEFIAEEISKDTFVNVMDQYYPAYKAFDHPELNKRISRKEYSAAVQAAREAGLTRLNGG</sequence>
<dbReference type="SFLD" id="SFLDS00029">
    <property type="entry name" value="Radical_SAM"/>
    <property type="match status" value="1"/>
</dbReference>
<dbReference type="GO" id="GO:0046872">
    <property type="term" value="F:metal ion binding"/>
    <property type="evidence" value="ECO:0007669"/>
    <property type="project" value="UniProtKB-KW"/>
</dbReference>
<dbReference type="PIRSF" id="PIRSF004869">
    <property type="entry name" value="PflX_prd"/>
    <property type="match status" value="1"/>
</dbReference>
<dbReference type="SFLD" id="SFLDG01099">
    <property type="entry name" value="Uncharacterised_Radical_SAM_Su"/>
    <property type="match status" value="1"/>
</dbReference>
<comment type="caution">
    <text evidence="7">The sequence shown here is derived from an EMBL/GenBank/DDBJ whole genome shotgun (WGS) entry which is preliminary data.</text>
</comment>
<keyword evidence="4 5" id="KW-0411">Iron-sulfur</keyword>
<dbReference type="EMBL" id="QFGA01000002">
    <property type="protein sequence ID" value="TEB05230.1"/>
    <property type="molecule type" value="Genomic_DNA"/>
</dbReference>
<name>A0A4Y7R9B0_9FIRM</name>
<dbReference type="InterPro" id="IPR016431">
    <property type="entry name" value="Pyrv-formate_lyase-activ_prd"/>
</dbReference>
<dbReference type="PANTHER" id="PTHR43075">
    <property type="entry name" value="FORMATE LYASE ACTIVATING ENZYME, PUTATIVE (AFU_ORTHOLOGUE AFUA_2G15630)-RELATED"/>
    <property type="match status" value="1"/>
</dbReference>
<dbReference type="GO" id="GO:0051536">
    <property type="term" value="F:iron-sulfur cluster binding"/>
    <property type="evidence" value="ECO:0007669"/>
    <property type="project" value="UniProtKB-KW"/>
</dbReference>
<dbReference type="CDD" id="cd01335">
    <property type="entry name" value="Radical_SAM"/>
    <property type="match status" value="1"/>
</dbReference>
<dbReference type="InterPro" id="IPR007197">
    <property type="entry name" value="rSAM"/>
</dbReference>
<accession>A0A4Y7R9B0</accession>
<protein>
    <submittedName>
        <fullName evidence="7">Radical SAM superfamily protein</fullName>
    </submittedName>
</protein>
<evidence type="ECO:0000259" key="6">
    <source>
        <dbReference type="Pfam" id="PF04055"/>
    </source>
</evidence>
<dbReference type="SUPFAM" id="SSF102114">
    <property type="entry name" value="Radical SAM enzymes"/>
    <property type="match status" value="1"/>
</dbReference>
<feature type="binding site" evidence="5">
    <location>
        <position position="86"/>
    </location>
    <ligand>
        <name>[4Fe-4S] cluster</name>
        <dbReference type="ChEBI" id="CHEBI:49883"/>
        <note>4Fe-4S-S-AdoMet</note>
    </ligand>
</feature>
<keyword evidence="2 5" id="KW-0479">Metal-binding</keyword>
<evidence type="ECO:0000256" key="4">
    <source>
        <dbReference type="ARBA" id="ARBA00023014"/>
    </source>
</evidence>
<reference evidence="7 8" key="1">
    <citation type="journal article" date="2018" name="Environ. Microbiol.">
        <title>Novel energy conservation strategies and behaviour of Pelotomaculum schinkii driving syntrophic propionate catabolism.</title>
        <authorList>
            <person name="Hidalgo-Ahumada C.A.P."/>
            <person name="Nobu M.K."/>
            <person name="Narihiro T."/>
            <person name="Tamaki H."/>
            <person name="Liu W.T."/>
            <person name="Kamagata Y."/>
            <person name="Stams A.J.M."/>
            <person name="Imachi H."/>
            <person name="Sousa D.Z."/>
        </authorList>
    </citation>
    <scope>NUCLEOTIDE SEQUENCE [LARGE SCALE GENOMIC DNA]</scope>
    <source>
        <strain evidence="7 8">HH</strain>
    </source>
</reference>
<evidence type="ECO:0000256" key="5">
    <source>
        <dbReference type="PIRSR" id="PIRSR004869-50"/>
    </source>
</evidence>
<dbReference type="Gene3D" id="3.20.20.70">
    <property type="entry name" value="Aldolase class I"/>
    <property type="match status" value="1"/>
</dbReference>
<feature type="binding site" evidence="5">
    <location>
        <position position="89"/>
    </location>
    <ligand>
        <name>[4Fe-4S] cluster</name>
        <dbReference type="ChEBI" id="CHEBI:49883"/>
        <note>4Fe-4S-S-AdoMet</note>
    </ligand>
</feature>
<dbReference type="Pfam" id="PF04055">
    <property type="entry name" value="Radical_SAM"/>
    <property type="match status" value="1"/>
</dbReference>
<dbReference type="AlphaFoldDB" id="A0A4Y7R9B0"/>
<dbReference type="GO" id="GO:0003824">
    <property type="term" value="F:catalytic activity"/>
    <property type="evidence" value="ECO:0007669"/>
    <property type="project" value="InterPro"/>
</dbReference>
<evidence type="ECO:0000256" key="3">
    <source>
        <dbReference type="ARBA" id="ARBA00023004"/>
    </source>
</evidence>
<dbReference type="InterPro" id="IPR013785">
    <property type="entry name" value="Aldolase_TIM"/>
</dbReference>
<organism evidence="7 8">
    <name type="scientific">Pelotomaculum schinkii</name>
    <dbReference type="NCBI Taxonomy" id="78350"/>
    <lineage>
        <taxon>Bacteria</taxon>
        <taxon>Bacillati</taxon>
        <taxon>Bacillota</taxon>
        <taxon>Clostridia</taxon>
        <taxon>Eubacteriales</taxon>
        <taxon>Desulfotomaculaceae</taxon>
        <taxon>Pelotomaculum</taxon>
    </lineage>
</organism>
<comment type="cofactor">
    <cofactor evidence="5">
        <name>[4Fe-4S] cluster</name>
        <dbReference type="ChEBI" id="CHEBI:49883"/>
    </cofactor>
    <text evidence="5">Binds 1 [4Fe-4S] cluster. The cluster is coordinated with 3 cysteines and an exchangeable S-adenosyl-L-methionine.</text>
</comment>
<feature type="binding site" evidence="5">
    <location>
        <position position="82"/>
    </location>
    <ligand>
        <name>[4Fe-4S] cluster</name>
        <dbReference type="ChEBI" id="CHEBI:49883"/>
        <note>4Fe-4S-S-AdoMet</note>
    </ligand>
</feature>
<gene>
    <name evidence="7" type="ORF">Psch_02271</name>
</gene>
<dbReference type="Proteomes" id="UP000298324">
    <property type="component" value="Unassembled WGS sequence"/>
</dbReference>
<dbReference type="InterPro" id="IPR040085">
    <property type="entry name" value="MJ0674-like"/>
</dbReference>
<feature type="domain" description="Radical SAM core" evidence="6">
    <location>
        <begin position="77"/>
        <end position="209"/>
    </location>
</feature>
<evidence type="ECO:0000256" key="2">
    <source>
        <dbReference type="ARBA" id="ARBA00022723"/>
    </source>
</evidence>
<evidence type="ECO:0000313" key="8">
    <source>
        <dbReference type="Proteomes" id="UP000298324"/>
    </source>
</evidence>
<keyword evidence="1 5" id="KW-0949">S-adenosyl-L-methionine</keyword>
<proteinExistence type="predicted"/>